<sequence>MSGKRLLINTLLISSFLMSASAAVAKDAAQPQLGVGAQYDTTHVYVAPEDVDKFAASFLATFGGQSTKQVVATVTPTPSSTTSQLLQTPVGTVSLFGFKTPIPYPFGAERTGYLVTDMDEAVKAAKDAGADVLVATFPDPIGRDVVIQWPGGINMQLYWHTTKPSYAAFATVPENRVYVSPERADAFTRSFVRFSHGKVVSDDAKASGVEIGRPKDMYRRIRIESAFGKMTVLVTDGHLPYPYGRELTGYEVADLKDTLAKATAAGATILVQPFTSDRRDSAIVQFPGGYVAEIHAAAK</sequence>
<dbReference type="SUPFAM" id="SSF54593">
    <property type="entry name" value="Glyoxalase/Bleomycin resistance protein/Dihydroxybiphenyl dioxygenase"/>
    <property type="match status" value="2"/>
</dbReference>
<dbReference type="Proteomes" id="UP000077173">
    <property type="component" value="Unassembled WGS sequence"/>
</dbReference>
<dbReference type="InterPro" id="IPR029068">
    <property type="entry name" value="Glyas_Bleomycin-R_OHBP_Dase"/>
</dbReference>
<keyword evidence="1" id="KW-0732">Signal</keyword>
<feature type="chain" id="PRO_5008056064" evidence="1">
    <location>
        <begin position="26"/>
        <end position="299"/>
    </location>
</feature>
<gene>
    <name evidence="2" type="ORF">AXW67_33495</name>
</gene>
<proteinExistence type="predicted"/>
<name>A0A176ZHP7_9BRAD</name>
<organism evidence="2 3">
    <name type="scientific">Bradyrhizobium neotropicale</name>
    <dbReference type="NCBI Taxonomy" id="1497615"/>
    <lineage>
        <taxon>Bacteria</taxon>
        <taxon>Pseudomonadati</taxon>
        <taxon>Pseudomonadota</taxon>
        <taxon>Alphaproteobacteria</taxon>
        <taxon>Hyphomicrobiales</taxon>
        <taxon>Nitrobacteraceae</taxon>
        <taxon>Bradyrhizobium</taxon>
    </lineage>
</organism>
<dbReference type="EMBL" id="LSEF01000005">
    <property type="protein sequence ID" value="OAF20180.1"/>
    <property type="molecule type" value="Genomic_DNA"/>
</dbReference>
<evidence type="ECO:0000313" key="2">
    <source>
        <dbReference type="EMBL" id="OAF20180.1"/>
    </source>
</evidence>
<dbReference type="GeneID" id="32585328"/>
<evidence type="ECO:0000256" key="1">
    <source>
        <dbReference type="SAM" id="SignalP"/>
    </source>
</evidence>
<accession>A0A176ZHP7</accession>
<dbReference type="AlphaFoldDB" id="A0A176ZHP7"/>
<evidence type="ECO:0000313" key="3">
    <source>
        <dbReference type="Proteomes" id="UP000077173"/>
    </source>
</evidence>
<feature type="signal peptide" evidence="1">
    <location>
        <begin position="1"/>
        <end position="25"/>
    </location>
</feature>
<comment type="caution">
    <text evidence="2">The sequence shown here is derived from an EMBL/GenBank/DDBJ whole genome shotgun (WGS) entry which is preliminary data.</text>
</comment>
<keyword evidence="3" id="KW-1185">Reference proteome</keyword>
<reference evidence="2 3" key="1">
    <citation type="submission" date="2016-02" db="EMBL/GenBank/DDBJ databases">
        <title>Draft genome sequence of the strain BR 10247T Bradyrhizobium neotropicale isolated from nodules of Centrolobium paraense.</title>
        <authorList>
            <person name="Simoes-Araujo J.L."/>
            <person name="Barauna A.C."/>
            <person name="Silva K."/>
            <person name="Zilli J.E."/>
        </authorList>
    </citation>
    <scope>NUCLEOTIDE SEQUENCE [LARGE SCALE GENOMIC DNA]</scope>
    <source>
        <strain evidence="2 3">BR 10247</strain>
    </source>
</reference>
<protein>
    <submittedName>
        <fullName evidence="2">Glyoxalase</fullName>
    </submittedName>
</protein>